<dbReference type="Proteomes" id="UP001161017">
    <property type="component" value="Unassembled WGS sequence"/>
</dbReference>
<sequence length="299" mass="34458">MSTREVYQKVVYDAINSMNDLHILSYCQQDPTEFDLPSWVPDWRQHRRSVLFCNFRDTKRECIYHCSLNKQTHADFDLPGGKITVSGLVVDRIKTVSRRNGPYDDGCHSEWSSMVSKLNAQDVVLAEAHWHTWRRTLVADCSKSRPTLLFNPTWHDHLMDRVHGLIEVVTVPNELYSNTMEKFHIQLERESGRGRISHTFRRGAVAHFLDESRAWPDQEQDKPQEEERSLERSLTEEVTRNRKFCITDLGRMGLVLASTEVGDRVVVLFGMPSCGGLLLFLLTPVLPAISFSERVLCKA</sequence>
<dbReference type="AlphaFoldDB" id="A0AA43QRV6"/>
<keyword evidence="2" id="KW-0472">Membrane</keyword>
<dbReference type="EMBL" id="JAPUFD010000014">
    <property type="protein sequence ID" value="MDI1491382.1"/>
    <property type="molecule type" value="Genomic_DNA"/>
</dbReference>
<dbReference type="PANTHER" id="PTHR24148:SF64">
    <property type="entry name" value="HETEROKARYON INCOMPATIBILITY DOMAIN-CONTAINING PROTEIN"/>
    <property type="match status" value="1"/>
</dbReference>
<dbReference type="PANTHER" id="PTHR24148">
    <property type="entry name" value="ANKYRIN REPEAT DOMAIN-CONTAINING PROTEIN 39 HOMOLOG-RELATED"/>
    <property type="match status" value="1"/>
</dbReference>
<gene>
    <name evidence="3" type="ORF">OHK93_002591</name>
</gene>
<evidence type="ECO:0000313" key="3">
    <source>
        <dbReference type="EMBL" id="MDI1491382.1"/>
    </source>
</evidence>
<evidence type="ECO:0000256" key="1">
    <source>
        <dbReference type="SAM" id="MobiDB-lite"/>
    </source>
</evidence>
<dbReference type="InterPro" id="IPR052895">
    <property type="entry name" value="HetReg/Transcr_Mod"/>
</dbReference>
<accession>A0AA43QRV6</accession>
<name>A0AA43QRV6_9LECA</name>
<keyword evidence="4" id="KW-1185">Reference proteome</keyword>
<comment type="caution">
    <text evidence="3">The sequence shown here is derived from an EMBL/GenBank/DDBJ whole genome shotgun (WGS) entry which is preliminary data.</text>
</comment>
<protein>
    <submittedName>
        <fullName evidence="3">Uncharacterized protein</fullName>
    </submittedName>
</protein>
<organism evidence="3 4">
    <name type="scientific">Ramalina farinacea</name>
    <dbReference type="NCBI Taxonomy" id="258253"/>
    <lineage>
        <taxon>Eukaryota</taxon>
        <taxon>Fungi</taxon>
        <taxon>Dikarya</taxon>
        <taxon>Ascomycota</taxon>
        <taxon>Pezizomycotina</taxon>
        <taxon>Lecanoromycetes</taxon>
        <taxon>OSLEUM clade</taxon>
        <taxon>Lecanoromycetidae</taxon>
        <taxon>Lecanorales</taxon>
        <taxon>Lecanorineae</taxon>
        <taxon>Ramalinaceae</taxon>
        <taxon>Ramalina</taxon>
    </lineage>
</organism>
<keyword evidence="2" id="KW-1133">Transmembrane helix</keyword>
<feature type="region of interest" description="Disordered" evidence="1">
    <location>
        <begin position="215"/>
        <end position="234"/>
    </location>
</feature>
<keyword evidence="2" id="KW-0812">Transmembrane</keyword>
<proteinExistence type="predicted"/>
<reference evidence="3" key="1">
    <citation type="journal article" date="2023" name="Genome Biol. Evol.">
        <title>First Whole Genome Sequence and Flow Cytometry Genome Size Data for the Lichen-Forming Fungus Ramalina farinacea (Ascomycota).</title>
        <authorList>
            <person name="Llewellyn T."/>
            <person name="Mian S."/>
            <person name="Hill R."/>
            <person name="Leitch I.J."/>
            <person name="Gaya E."/>
        </authorList>
    </citation>
    <scope>NUCLEOTIDE SEQUENCE</scope>
    <source>
        <strain evidence="3">LIQ254RAFAR</strain>
    </source>
</reference>
<evidence type="ECO:0000256" key="2">
    <source>
        <dbReference type="SAM" id="Phobius"/>
    </source>
</evidence>
<feature type="transmembrane region" description="Helical" evidence="2">
    <location>
        <begin position="265"/>
        <end position="289"/>
    </location>
</feature>
<evidence type="ECO:0000313" key="4">
    <source>
        <dbReference type="Proteomes" id="UP001161017"/>
    </source>
</evidence>